<comment type="caution">
    <text evidence="2">The sequence shown here is derived from an EMBL/GenBank/DDBJ whole genome shotgun (WGS) entry which is preliminary data.</text>
</comment>
<dbReference type="Gene3D" id="3.40.50.150">
    <property type="entry name" value="Vaccinia Virus protein VP39"/>
    <property type="match status" value="1"/>
</dbReference>
<dbReference type="SUPFAM" id="SSF53335">
    <property type="entry name" value="S-adenosyl-L-methionine-dependent methyltransferases"/>
    <property type="match status" value="1"/>
</dbReference>
<dbReference type="Proteomes" id="UP000246077">
    <property type="component" value="Unassembled WGS sequence"/>
</dbReference>
<dbReference type="GO" id="GO:0003700">
    <property type="term" value="F:DNA-binding transcription factor activity"/>
    <property type="evidence" value="ECO:0007669"/>
    <property type="project" value="InterPro"/>
</dbReference>
<dbReference type="PROSITE" id="PS50987">
    <property type="entry name" value="HTH_ARSR_2"/>
    <property type="match status" value="1"/>
</dbReference>
<dbReference type="RefSeq" id="WP_109921151.1">
    <property type="nucleotide sequence ID" value="NZ_QGLF01000003.1"/>
</dbReference>
<evidence type="ECO:0000259" key="1">
    <source>
        <dbReference type="PROSITE" id="PS50987"/>
    </source>
</evidence>
<dbReference type="InterPro" id="IPR029063">
    <property type="entry name" value="SAM-dependent_MTases_sf"/>
</dbReference>
<keyword evidence="3" id="KW-1185">Reference proteome</keyword>
<accession>A0A317E0A5</accession>
<dbReference type="PANTHER" id="PTHR42912:SF93">
    <property type="entry name" value="N6-ADENOSINE-METHYLTRANSFERASE TMT1A"/>
    <property type="match status" value="1"/>
</dbReference>
<dbReference type="PANTHER" id="PTHR42912">
    <property type="entry name" value="METHYLTRANSFERASE"/>
    <property type="match status" value="1"/>
</dbReference>
<dbReference type="OrthoDB" id="9789575at2"/>
<dbReference type="Pfam" id="PF08241">
    <property type="entry name" value="Methyltransf_11"/>
    <property type="match status" value="1"/>
</dbReference>
<dbReference type="NCBIfam" id="NF033788">
    <property type="entry name" value="HTH_metalloreg"/>
    <property type="match status" value="1"/>
</dbReference>
<dbReference type="CDD" id="cd02440">
    <property type="entry name" value="AdoMet_MTases"/>
    <property type="match status" value="1"/>
</dbReference>
<dbReference type="EMBL" id="QGLF01000003">
    <property type="protein sequence ID" value="PWR20507.1"/>
    <property type="molecule type" value="Genomic_DNA"/>
</dbReference>
<dbReference type="SMART" id="SM00418">
    <property type="entry name" value="HTH_ARSR"/>
    <property type="match status" value="1"/>
</dbReference>
<organism evidence="2 3">
    <name type="scientific">Zavarzinia compransoris</name>
    <dbReference type="NCBI Taxonomy" id="1264899"/>
    <lineage>
        <taxon>Bacteria</taxon>
        <taxon>Pseudomonadati</taxon>
        <taxon>Pseudomonadota</taxon>
        <taxon>Alphaproteobacteria</taxon>
        <taxon>Rhodospirillales</taxon>
        <taxon>Zavarziniaceae</taxon>
        <taxon>Zavarzinia</taxon>
    </lineage>
</organism>
<dbReference type="Gene3D" id="1.10.10.10">
    <property type="entry name" value="Winged helix-like DNA-binding domain superfamily/Winged helix DNA-binding domain"/>
    <property type="match status" value="1"/>
</dbReference>
<feature type="domain" description="HTH arsR-type" evidence="1">
    <location>
        <begin position="1"/>
        <end position="90"/>
    </location>
</feature>
<dbReference type="PRINTS" id="PR00778">
    <property type="entry name" value="HTHARSR"/>
</dbReference>
<dbReference type="InterPro" id="IPR011991">
    <property type="entry name" value="ArsR-like_HTH"/>
</dbReference>
<dbReference type="InterPro" id="IPR036388">
    <property type="entry name" value="WH-like_DNA-bd_sf"/>
</dbReference>
<dbReference type="AlphaFoldDB" id="A0A317E0A5"/>
<dbReference type="InterPro" id="IPR001845">
    <property type="entry name" value="HTH_ArsR_DNA-bd_dom"/>
</dbReference>
<dbReference type="InterPro" id="IPR036390">
    <property type="entry name" value="WH_DNA-bd_sf"/>
</dbReference>
<protein>
    <submittedName>
        <fullName evidence="2">ArsR family transcriptional regulator</fullName>
    </submittedName>
</protein>
<gene>
    <name evidence="2" type="ORF">DKG75_10895</name>
</gene>
<dbReference type="CDD" id="cd00090">
    <property type="entry name" value="HTH_ARSR"/>
    <property type="match status" value="1"/>
</dbReference>
<sequence length="317" mass="34338">MTDLLTALKGAAEPTRLRILVLLARAELTVTELTQVLGQSQPRLSRHLKLMAEAGLIDRFREGAWVFHRLAAEGVGARLAERLLPLADSADAVRQRDLGRLDSVLKARTEAASAYFAANAAQWDEIRALHVAEHEVEAALDRLIGPGRIDFLLDVGTGTGRMLELFGPRAQRGLGIDLSHEMLALARARLEAAGLQHCQVRQGDLHSMALDGGVADLVLFHQVLHFAADPQAAIAEAARVLAPKGRIAVIDFLPHDREELRDQHAHRRLGFAPREVAAWGRHAQLDIQLAGTLTGAFLSIGIWLGGHAGHLTDGPSS</sequence>
<evidence type="ECO:0000313" key="3">
    <source>
        <dbReference type="Proteomes" id="UP000246077"/>
    </source>
</evidence>
<dbReference type="GO" id="GO:0008757">
    <property type="term" value="F:S-adenosylmethionine-dependent methyltransferase activity"/>
    <property type="evidence" value="ECO:0007669"/>
    <property type="project" value="InterPro"/>
</dbReference>
<name>A0A317E0A5_9PROT</name>
<reference evidence="3" key="1">
    <citation type="submission" date="2018-05" db="EMBL/GenBank/DDBJ databases">
        <title>Zavarzinia sp. HR-AS.</title>
        <authorList>
            <person name="Lee Y."/>
            <person name="Jeon C.O."/>
        </authorList>
    </citation>
    <scope>NUCLEOTIDE SEQUENCE [LARGE SCALE GENOMIC DNA]</scope>
    <source>
        <strain evidence="3">DSM 1231</strain>
    </source>
</reference>
<evidence type="ECO:0000313" key="2">
    <source>
        <dbReference type="EMBL" id="PWR20507.1"/>
    </source>
</evidence>
<dbReference type="Pfam" id="PF01022">
    <property type="entry name" value="HTH_5"/>
    <property type="match status" value="1"/>
</dbReference>
<proteinExistence type="predicted"/>
<dbReference type="InterPro" id="IPR013216">
    <property type="entry name" value="Methyltransf_11"/>
</dbReference>
<dbReference type="InterPro" id="IPR050508">
    <property type="entry name" value="Methyltransf_Superfamily"/>
</dbReference>
<dbReference type="SUPFAM" id="SSF46785">
    <property type="entry name" value="Winged helix' DNA-binding domain"/>
    <property type="match status" value="1"/>
</dbReference>